<sequence>MVPTAGQAKEGEEKGGTGGTGDDKKIKQTIKRIKKNRVAVGRTRQKKQYNVSIDLSRLKESNFVINDAISGMDENELKLTKSYISFLQERLSLWIFKIQFTEIFDDNNRKVAPDKITTLMLWFVQENLKKLCPKQFDVMSFFHYLQFFFKISFQKKYMYKHKNVCMKHQQIKQWTKTNWKFYRKCFKKAMENIQALVSKYVIQIIKGYVNITMQVSIYHPMFVVIPFMEYSNSQKLWHIWQVQDLGILFNNKMSTNGDLFDCGITAIYIVENLPI</sequence>
<dbReference type="OrthoDB" id="97893at2759"/>
<accession>X6NWL5</accession>
<comment type="caution">
    <text evidence="2">The sequence shown here is derived from an EMBL/GenBank/DDBJ whole genome shotgun (WGS) entry which is preliminary data.</text>
</comment>
<keyword evidence="3" id="KW-1185">Reference proteome</keyword>
<dbReference type="EMBL" id="ASPP01005353">
    <property type="protein sequence ID" value="ETO30710.1"/>
    <property type="molecule type" value="Genomic_DNA"/>
</dbReference>
<evidence type="ECO:0000256" key="1">
    <source>
        <dbReference type="SAM" id="MobiDB-lite"/>
    </source>
</evidence>
<name>X6NWL5_RETFI</name>
<evidence type="ECO:0000313" key="3">
    <source>
        <dbReference type="Proteomes" id="UP000023152"/>
    </source>
</evidence>
<gene>
    <name evidence="2" type="ORF">RFI_06410</name>
</gene>
<reference evidence="2 3" key="1">
    <citation type="journal article" date="2013" name="Curr. Biol.">
        <title>The Genome of the Foraminiferan Reticulomyxa filosa.</title>
        <authorList>
            <person name="Glockner G."/>
            <person name="Hulsmann N."/>
            <person name="Schleicher M."/>
            <person name="Noegel A.A."/>
            <person name="Eichinger L."/>
            <person name="Gallinger C."/>
            <person name="Pawlowski J."/>
            <person name="Sierra R."/>
            <person name="Euteneuer U."/>
            <person name="Pillet L."/>
            <person name="Moustafa A."/>
            <person name="Platzer M."/>
            <person name="Groth M."/>
            <person name="Szafranski K."/>
            <person name="Schliwa M."/>
        </authorList>
    </citation>
    <scope>NUCLEOTIDE SEQUENCE [LARGE SCALE GENOMIC DNA]</scope>
</reference>
<feature type="region of interest" description="Disordered" evidence="1">
    <location>
        <begin position="1"/>
        <end position="26"/>
    </location>
</feature>
<dbReference type="AlphaFoldDB" id="X6NWL5"/>
<protein>
    <submittedName>
        <fullName evidence="2">Uncharacterized protein</fullName>
    </submittedName>
</protein>
<organism evidence="2 3">
    <name type="scientific">Reticulomyxa filosa</name>
    <dbReference type="NCBI Taxonomy" id="46433"/>
    <lineage>
        <taxon>Eukaryota</taxon>
        <taxon>Sar</taxon>
        <taxon>Rhizaria</taxon>
        <taxon>Retaria</taxon>
        <taxon>Foraminifera</taxon>
        <taxon>Monothalamids</taxon>
        <taxon>Reticulomyxidae</taxon>
        <taxon>Reticulomyxa</taxon>
    </lineage>
</organism>
<evidence type="ECO:0000313" key="2">
    <source>
        <dbReference type="EMBL" id="ETO30710.1"/>
    </source>
</evidence>
<proteinExistence type="predicted"/>
<dbReference type="Proteomes" id="UP000023152">
    <property type="component" value="Unassembled WGS sequence"/>
</dbReference>
<feature type="compositionally biased region" description="Basic and acidic residues" evidence="1">
    <location>
        <begin position="9"/>
        <end position="26"/>
    </location>
</feature>